<dbReference type="Pfam" id="PF06995">
    <property type="entry name" value="Phage_P2_GpU"/>
    <property type="match status" value="1"/>
</dbReference>
<protein>
    <submittedName>
        <fullName evidence="1">Phage P2 GpU</fullName>
    </submittedName>
</protein>
<dbReference type="KEGG" id="vaq:FIV01_20570"/>
<reference evidence="1 2" key="1">
    <citation type="submission" date="2019-10" db="EMBL/GenBank/DDBJ databases">
        <title>Complete genome sequence of Vibrio sp. strain THAF100, isolated from non-filtered water from the water column of tank 6 of a marine aquarium containing stony-coral fragments. Water maintained at 26 degree C.</title>
        <authorList>
            <person name="Ruckert C."/>
            <person name="Franco A."/>
            <person name="Kalinowski J."/>
            <person name="Glaeser S."/>
        </authorList>
    </citation>
    <scope>NUCLEOTIDE SEQUENCE [LARGE SCALE GENOMIC DNA]</scope>
    <source>
        <strain evidence="1 2">THAF100</strain>
        <plasmid evidence="2">pthaf100_b</plasmid>
    </source>
</reference>
<dbReference type="EMBL" id="CP045352">
    <property type="protein sequence ID" value="QFT28799.1"/>
    <property type="molecule type" value="Genomic_DNA"/>
</dbReference>
<gene>
    <name evidence="1" type="ORF">FIV01_20570</name>
</gene>
<name>A0A5P9CRA6_9VIBR</name>
<keyword evidence="2" id="KW-1185">Reference proteome</keyword>
<sequence length="131" mass="14464">MHYAIDDLVLTPVNDTGVDTSSRRSKGVFSQSKNIAGARQVRRAQPLQTWSLTVSSFALDGMEAADTLREMQKAGKPHTVSDFEGNDLGQWTIDDVNEKGSELTDDGVHQQVGIDLTLLEWRQDEASSVSW</sequence>
<proteinExistence type="predicted"/>
<keyword evidence="1" id="KW-0614">Plasmid</keyword>
<geneLocation type="plasmid" evidence="2">
    <name>pthaf100_b</name>
</geneLocation>
<dbReference type="AlphaFoldDB" id="A0A5P9CRA6"/>
<dbReference type="Proteomes" id="UP000326936">
    <property type="component" value="Plasmid pTHAF100_b"/>
</dbReference>
<evidence type="ECO:0000313" key="1">
    <source>
        <dbReference type="EMBL" id="QFT28799.1"/>
    </source>
</evidence>
<dbReference type="OrthoDB" id="1550902at2"/>
<dbReference type="RefSeq" id="WP_152432806.1">
    <property type="nucleotide sequence ID" value="NZ_CBCSDK010000028.1"/>
</dbReference>
<organism evidence="1 2">
    <name type="scientific">Vibrio aquimaris</name>
    <dbReference type="NCBI Taxonomy" id="2587862"/>
    <lineage>
        <taxon>Bacteria</taxon>
        <taxon>Pseudomonadati</taxon>
        <taxon>Pseudomonadota</taxon>
        <taxon>Gammaproteobacteria</taxon>
        <taxon>Vibrionales</taxon>
        <taxon>Vibrionaceae</taxon>
        <taxon>Vibrio</taxon>
    </lineage>
</organism>
<accession>A0A5P9CRA6</accession>
<evidence type="ECO:0000313" key="2">
    <source>
        <dbReference type="Proteomes" id="UP000326936"/>
    </source>
</evidence>
<dbReference type="InterPro" id="IPR009734">
    <property type="entry name" value="Myoviridae_GpU"/>
</dbReference>